<keyword evidence="3" id="KW-1185">Reference proteome</keyword>
<evidence type="ECO:0000313" key="2">
    <source>
        <dbReference type="EMBL" id="KAJ4835020.1"/>
    </source>
</evidence>
<protein>
    <submittedName>
        <fullName evidence="2">Uncharacterized protein</fullName>
    </submittedName>
</protein>
<dbReference type="OrthoDB" id="1904516at2759"/>
<reference evidence="2" key="2">
    <citation type="journal article" date="2023" name="Plants (Basel)">
        <title>Annotation of the Turnera subulata (Passifloraceae) Draft Genome Reveals the S-Locus Evolved after the Divergence of Turneroideae from Passifloroideae in a Stepwise Manner.</title>
        <authorList>
            <person name="Henning P.M."/>
            <person name="Roalson E.H."/>
            <person name="Mir W."/>
            <person name="McCubbin A.G."/>
            <person name="Shore J.S."/>
        </authorList>
    </citation>
    <scope>NUCLEOTIDE SEQUENCE</scope>
    <source>
        <strain evidence="2">F60SS</strain>
    </source>
</reference>
<feature type="region of interest" description="Disordered" evidence="1">
    <location>
        <begin position="107"/>
        <end position="128"/>
    </location>
</feature>
<feature type="region of interest" description="Disordered" evidence="1">
    <location>
        <begin position="19"/>
        <end position="43"/>
    </location>
</feature>
<dbReference type="AlphaFoldDB" id="A0A9Q0JBS2"/>
<dbReference type="PANTHER" id="PTHR36391:SF1">
    <property type="entry name" value="FURRY"/>
    <property type="match status" value="1"/>
</dbReference>
<gene>
    <name evidence="2" type="ORF">Tsubulata_049369</name>
</gene>
<evidence type="ECO:0000256" key="1">
    <source>
        <dbReference type="SAM" id="MobiDB-lite"/>
    </source>
</evidence>
<sequence length="128" mass="14053">MFHSQMVLGFQKRIKGSITSQRQNYPPHSSSSPDPRTQTPNLHSSFSSINLFSTLATAALPSLVATATSSLVQTLWRFIKKPWEITGACASPEYLSTVPDATEYRVECLPPPRSSPSSPPPTLKTKIH</sequence>
<dbReference type="PANTHER" id="PTHR36391">
    <property type="entry name" value="FURRY"/>
    <property type="match status" value="1"/>
</dbReference>
<reference evidence="2" key="1">
    <citation type="submission" date="2022-02" db="EMBL/GenBank/DDBJ databases">
        <authorList>
            <person name="Henning P.M."/>
            <person name="McCubbin A.G."/>
            <person name="Shore J.S."/>
        </authorList>
    </citation>
    <scope>NUCLEOTIDE SEQUENCE</scope>
    <source>
        <strain evidence="2">F60SS</strain>
        <tissue evidence="2">Leaves</tissue>
    </source>
</reference>
<evidence type="ECO:0000313" key="3">
    <source>
        <dbReference type="Proteomes" id="UP001141552"/>
    </source>
</evidence>
<proteinExistence type="predicted"/>
<feature type="compositionally biased region" description="Pro residues" evidence="1">
    <location>
        <begin position="109"/>
        <end position="122"/>
    </location>
</feature>
<organism evidence="2 3">
    <name type="scientific">Turnera subulata</name>
    <dbReference type="NCBI Taxonomy" id="218843"/>
    <lineage>
        <taxon>Eukaryota</taxon>
        <taxon>Viridiplantae</taxon>
        <taxon>Streptophyta</taxon>
        <taxon>Embryophyta</taxon>
        <taxon>Tracheophyta</taxon>
        <taxon>Spermatophyta</taxon>
        <taxon>Magnoliopsida</taxon>
        <taxon>eudicotyledons</taxon>
        <taxon>Gunneridae</taxon>
        <taxon>Pentapetalae</taxon>
        <taxon>rosids</taxon>
        <taxon>fabids</taxon>
        <taxon>Malpighiales</taxon>
        <taxon>Passifloraceae</taxon>
        <taxon>Turnera</taxon>
    </lineage>
</organism>
<dbReference type="EMBL" id="JAKUCV010004541">
    <property type="protein sequence ID" value="KAJ4835020.1"/>
    <property type="molecule type" value="Genomic_DNA"/>
</dbReference>
<comment type="caution">
    <text evidence="2">The sequence shown here is derived from an EMBL/GenBank/DDBJ whole genome shotgun (WGS) entry which is preliminary data.</text>
</comment>
<accession>A0A9Q0JBS2</accession>
<dbReference type="Proteomes" id="UP001141552">
    <property type="component" value="Unassembled WGS sequence"/>
</dbReference>
<name>A0A9Q0JBS2_9ROSI</name>